<dbReference type="SUPFAM" id="SSF54928">
    <property type="entry name" value="RNA-binding domain, RBD"/>
    <property type="match status" value="1"/>
</dbReference>
<evidence type="ECO:0000313" key="3">
    <source>
        <dbReference type="EMBL" id="PNP49142.1"/>
    </source>
</evidence>
<dbReference type="EMBL" id="MTYI01000216">
    <property type="protein sequence ID" value="PNP49142.1"/>
    <property type="molecule type" value="Genomic_DNA"/>
</dbReference>
<dbReference type="Pfam" id="PF00076">
    <property type="entry name" value="RRM_1"/>
    <property type="match status" value="1"/>
</dbReference>
<organism evidence="3 4">
    <name type="scientific">Trichoderma harzianum</name>
    <name type="common">Hypocrea lixii</name>
    <dbReference type="NCBI Taxonomy" id="5544"/>
    <lineage>
        <taxon>Eukaryota</taxon>
        <taxon>Fungi</taxon>
        <taxon>Dikarya</taxon>
        <taxon>Ascomycota</taxon>
        <taxon>Pezizomycotina</taxon>
        <taxon>Sordariomycetes</taxon>
        <taxon>Hypocreomycetidae</taxon>
        <taxon>Hypocreales</taxon>
        <taxon>Hypocreaceae</taxon>
        <taxon>Trichoderma</taxon>
    </lineage>
</organism>
<keyword evidence="1" id="KW-0694">RNA-binding</keyword>
<reference evidence="3 4" key="1">
    <citation type="submission" date="2017-02" db="EMBL/GenBank/DDBJ databases">
        <title>Genomes of Trichoderma spp. with biocontrol activity.</title>
        <authorList>
            <person name="Gardiner D."/>
            <person name="Kazan K."/>
            <person name="Vos C."/>
            <person name="Harvey P."/>
        </authorList>
    </citation>
    <scope>NUCLEOTIDE SEQUENCE [LARGE SCALE GENOMIC DNA]</scope>
    <source>
        <strain evidence="3 4">Tr1</strain>
    </source>
</reference>
<dbReference type="Gene3D" id="3.30.70.330">
    <property type="match status" value="1"/>
</dbReference>
<gene>
    <name evidence="3" type="ORF">THARTR1_10066</name>
</gene>
<dbReference type="AlphaFoldDB" id="A0A2K0TUE7"/>
<dbReference type="InterPro" id="IPR012677">
    <property type="entry name" value="Nucleotide-bd_a/b_plait_sf"/>
</dbReference>
<evidence type="ECO:0000259" key="2">
    <source>
        <dbReference type="PROSITE" id="PS50102"/>
    </source>
</evidence>
<name>A0A2K0TUE7_TRIHA</name>
<feature type="domain" description="RRM" evidence="2">
    <location>
        <begin position="9"/>
        <end position="85"/>
    </location>
</feature>
<dbReference type="GO" id="GO:0003723">
    <property type="term" value="F:RNA binding"/>
    <property type="evidence" value="ECO:0007669"/>
    <property type="project" value="UniProtKB-UniRule"/>
</dbReference>
<evidence type="ECO:0000313" key="4">
    <source>
        <dbReference type="Proteomes" id="UP000236290"/>
    </source>
</evidence>
<dbReference type="PROSITE" id="PS50102">
    <property type="entry name" value="RRM"/>
    <property type="match status" value="1"/>
</dbReference>
<dbReference type="OrthoDB" id="1099063at2759"/>
<evidence type="ECO:0000256" key="1">
    <source>
        <dbReference type="PROSITE-ProRule" id="PRU00176"/>
    </source>
</evidence>
<dbReference type="InterPro" id="IPR000504">
    <property type="entry name" value="RRM_dom"/>
</dbReference>
<comment type="caution">
    <text evidence="3">The sequence shown here is derived from an EMBL/GenBank/DDBJ whole genome shotgun (WGS) entry which is preliminary data.</text>
</comment>
<protein>
    <recommendedName>
        <fullName evidence="2">RRM domain-containing protein</fullName>
    </recommendedName>
</protein>
<sequence>MVHLHCFPLPVATTNWPPVATKADVEAHFATHGTGEITEVKLMNGFGFIEYKDAMDARDVVPGSPALFNRRLLWGQSLLTSRAFLPPSYSLSYVIAPNIFALPVQ</sequence>
<dbReference type="Proteomes" id="UP000236290">
    <property type="component" value="Unassembled WGS sequence"/>
</dbReference>
<dbReference type="InterPro" id="IPR035979">
    <property type="entry name" value="RBD_domain_sf"/>
</dbReference>
<accession>A0A2K0TUE7</accession>
<proteinExistence type="predicted"/>